<dbReference type="InterPro" id="IPR008111">
    <property type="entry name" value="RNA-bd_8"/>
</dbReference>
<feature type="domain" description="RRM" evidence="2">
    <location>
        <begin position="21"/>
        <end position="100"/>
    </location>
</feature>
<keyword evidence="4" id="KW-1185">Reference proteome</keyword>
<dbReference type="PANTHER" id="PTHR45894">
    <property type="entry name" value="RNA-BINDING PROTEIN 8A"/>
    <property type="match status" value="1"/>
</dbReference>
<name>A0A9W7C3Y9_9STRA</name>
<dbReference type="InterPro" id="IPR000504">
    <property type="entry name" value="RRM_dom"/>
</dbReference>
<protein>
    <recommendedName>
        <fullName evidence="2">RRM domain-containing protein</fullName>
    </recommendedName>
</protein>
<dbReference type="SMART" id="SM00360">
    <property type="entry name" value="RRM"/>
    <property type="match status" value="1"/>
</dbReference>
<evidence type="ECO:0000256" key="1">
    <source>
        <dbReference type="PROSITE-ProRule" id="PRU00176"/>
    </source>
</evidence>
<dbReference type="PROSITE" id="PS50102">
    <property type="entry name" value="RRM"/>
    <property type="match status" value="1"/>
</dbReference>
<dbReference type="SUPFAM" id="SSF54928">
    <property type="entry name" value="RNA-binding domain, RBD"/>
    <property type="match status" value="1"/>
</dbReference>
<dbReference type="GO" id="GO:0006396">
    <property type="term" value="P:RNA processing"/>
    <property type="evidence" value="ECO:0007669"/>
    <property type="project" value="InterPro"/>
</dbReference>
<dbReference type="GO" id="GO:0005737">
    <property type="term" value="C:cytoplasm"/>
    <property type="evidence" value="ECO:0007669"/>
    <property type="project" value="InterPro"/>
</dbReference>
<sequence length="101" mass="11488">MSYERSPHETPKGPQRSAEGWVVFVTSISPHSHEEDVEDIFLDEGCNPTKLILDRDRKTGMLLGYALIEFESKEDAEHAIKECNGKEHLGSEIQVNWAFTK</sequence>
<dbReference type="InterPro" id="IPR035979">
    <property type="entry name" value="RBD_domain_sf"/>
</dbReference>
<dbReference type="EMBL" id="BRXY01000497">
    <property type="protein sequence ID" value="GMH97570.1"/>
    <property type="molecule type" value="Genomic_DNA"/>
</dbReference>
<dbReference type="AlphaFoldDB" id="A0A9W7C3Y9"/>
<accession>A0A9W7C3Y9</accession>
<dbReference type="GO" id="GO:0005634">
    <property type="term" value="C:nucleus"/>
    <property type="evidence" value="ECO:0007669"/>
    <property type="project" value="InterPro"/>
</dbReference>
<dbReference type="Pfam" id="PF00076">
    <property type="entry name" value="RRM_1"/>
    <property type="match status" value="1"/>
</dbReference>
<evidence type="ECO:0000313" key="3">
    <source>
        <dbReference type="EMBL" id="GMH97570.1"/>
    </source>
</evidence>
<organism evidence="3 4">
    <name type="scientific">Triparma strigata</name>
    <dbReference type="NCBI Taxonomy" id="1606541"/>
    <lineage>
        <taxon>Eukaryota</taxon>
        <taxon>Sar</taxon>
        <taxon>Stramenopiles</taxon>
        <taxon>Ochrophyta</taxon>
        <taxon>Bolidophyceae</taxon>
        <taxon>Parmales</taxon>
        <taxon>Triparmaceae</taxon>
        <taxon>Triparma</taxon>
    </lineage>
</organism>
<dbReference type="Proteomes" id="UP001165085">
    <property type="component" value="Unassembled WGS sequence"/>
</dbReference>
<evidence type="ECO:0000313" key="4">
    <source>
        <dbReference type="Proteomes" id="UP001165085"/>
    </source>
</evidence>
<dbReference type="PRINTS" id="PR01738">
    <property type="entry name" value="RNABINDINGM8"/>
</dbReference>
<dbReference type="OrthoDB" id="15688at2759"/>
<dbReference type="Gene3D" id="3.30.70.330">
    <property type="match status" value="1"/>
</dbReference>
<gene>
    <name evidence="3" type="ORF">TrST_g6738</name>
</gene>
<keyword evidence="1" id="KW-0694">RNA-binding</keyword>
<comment type="caution">
    <text evidence="3">The sequence shown here is derived from an EMBL/GenBank/DDBJ whole genome shotgun (WGS) entry which is preliminary data.</text>
</comment>
<dbReference type="InterPro" id="IPR012677">
    <property type="entry name" value="Nucleotide-bd_a/b_plait_sf"/>
</dbReference>
<reference evidence="4" key="1">
    <citation type="journal article" date="2023" name="Commun. Biol.">
        <title>Genome analysis of Parmales, the sister group of diatoms, reveals the evolutionary specialization of diatoms from phago-mixotrophs to photoautotrophs.</title>
        <authorList>
            <person name="Ban H."/>
            <person name="Sato S."/>
            <person name="Yoshikawa S."/>
            <person name="Yamada K."/>
            <person name="Nakamura Y."/>
            <person name="Ichinomiya M."/>
            <person name="Sato N."/>
            <person name="Blanc-Mathieu R."/>
            <person name="Endo H."/>
            <person name="Kuwata A."/>
            <person name="Ogata H."/>
        </authorList>
    </citation>
    <scope>NUCLEOTIDE SEQUENCE [LARGE SCALE GENOMIC DNA]</scope>
    <source>
        <strain evidence="4">NIES 3701</strain>
    </source>
</reference>
<proteinExistence type="predicted"/>
<dbReference type="GO" id="GO:0003723">
    <property type="term" value="F:RNA binding"/>
    <property type="evidence" value="ECO:0007669"/>
    <property type="project" value="UniProtKB-UniRule"/>
</dbReference>
<evidence type="ECO:0000259" key="2">
    <source>
        <dbReference type="PROSITE" id="PS50102"/>
    </source>
</evidence>